<evidence type="ECO:0008006" key="3">
    <source>
        <dbReference type="Google" id="ProtNLM"/>
    </source>
</evidence>
<comment type="caution">
    <text evidence="1">The sequence shown here is derived from an EMBL/GenBank/DDBJ whole genome shotgun (WGS) entry which is preliminary data.</text>
</comment>
<dbReference type="Gene3D" id="1.20.1290.10">
    <property type="entry name" value="AhpD-like"/>
    <property type="match status" value="1"/>
</dbReference>
<evidence type="ECO:0000313" key="2">
    <source>
        <dbReference type="Proteomes" id="UP001199469"/>
    </source>
</evidence>
<dbReference type="PANTHER" id="PTHR35446">
    <property type="entry name" value="SI:CH211-175M2.5"/>
    <property type="match status" value="1"/>
</dbReference>
<name>A0ABS8P3T7_9PSEU</name>
<dbReference type="InterPro" id="IPR029032">
    <property type="entry name" value="AhpD-like"/>
</dbReference>
<proteinExistence type="predicted"/>
<accession>A0ABS8P3T7</accession>
<sequence>MIRLQAIRRGRGLRARVMGLLLPLLSGGTAPGFVKVLLFRPEFFGTPFGRYAEAVLRGPGRWTVGERELFGATVSAGNACGYCTGVHRQIAAESLGEPTVEALVDGTGHVPAGVDPAVPLMTAFLRRLSHDPDGLTTADVADLRAAGIGDDAIREAAHAAALLEIGNRVNTALGVDAMDDEGNRRTAAMLLRRGYDL</sequence>
<dbReference type="Proteomes" id="UP001199469">
    <property type="component" value="Unassembled WGS sequence"/>
</dbReference>
<dbReference type="EMBL" id="JAJNDB010000001">
    <property type="protein sequence ID" value="MCD2192071.1"/>
    <property type="molecule type" value="Genomic_DNA"/>
</dbReference>
<evidence type="ECO:0000313" key="1">
    <source>
        <dbReference type="EMBL" id="MCD2192071.1"/>
    </source>
</evidence>
<gene>
    <name evidence="1" type="ORF">LQ327_01525</name>
</gene>
<keyword evidence="2" id="KW-1185">Reference proteome</keyword>
<dbReference type="RefSeq" id="WP_230729762.1">
    <property type="nucleotide sequence ID" value="NZ_JAJNDB010000001.1"/>
</dbReference>
<protein>
    <recommendedName>
        <fullName evidence="3">Peroxidase-related enzyme</fullName>
    </recommendedName>
</protein>
<organism evidence="1 2">
    <name type="scientific">Actinomycetospora endophytica</name>
    <dbReference type="NCBI Taxonomy" id="2291215"/>
    <lineage>
        <taxon>Bacteria</taxon>
        <taxon>Bacillati</taxon>
        <taxon>Actinomycetota</taxon>
        <taxon>Actinomycetes</taxon>
        <taxon>Pseudonocardiales</taxon>
        <taxon>Pseudonocardiaceae</taxon>
        <taxon>Actinomycetospora</taxon>
    </lineage>
</organism>
<dbReference type="SUPFAM" id="SSF69118">
    <property type="entry name" value="AhpD-like"/>
    <property type="match status" value="1"/>
</dbReference>
<dbReference type="PANTHER" id="PTHR35446:SF2">
    <property type="entry name" value="CARBOXYMUCONOLACTONE DECARBOXYLASE-LIKE DOMAIN-CONTAINING PROTEIN"/>
    <property type="match status" value="1"/>
</dbReference>
<reference evidence="1 2" key="1">
    <citation type="submission" date="2021-11" db="EMBL/GenBank/DDBJ databases">
        <title>Draft genome sequence of Actinomycetospora sp. SF1 isolated from the rhizosphere soil.</title>
        <authorList>
            <person name="Duangmal K."/>
            <person name="Chantavorakit T."/>
        </authorList>
    </citation>
    <scope>NUCLEOTIDE SEQUENCE [LARGE SCALE GENOMIC DNA]</scope>
    <source>
        <strain evidence="1 2">TBRC 5722</strain>
    </source>
</reference>